<sequence>MKAEFSEFTYGFSLVNELAKAMSLSAVPIFPSLLEEGKKGGGYDAKLKGKSGIILNLQFKLSDWMKASNAREIGISGHTMTLPYYRFEITSKRISEQQSLLLALETIEPFTFYAAPAFHTNEEINAHWLSSAVAKNSVYMKPSKVGVLPDLKPHRVCFDKALKSKGKAYFFSEPQEIEVDQFAGFADHVAQAVNASTTSIMDRVDGTLDRYREALLDARRRENERAASVDEVARQPSDRILVEETQDRLDRRLVRLDQITASGDDLDENQRLWQMAQVSTSLFGVQTFALFK</sequence>
<gene>
    <name evidence="1" type="ORF">JQX41_04070</name>
    <name evidence="2" type="ORF">JQX48_04070</name>
</gene>
<dbReference type="EMBL" id="JAFBXF010000002">
    <property type="protein sequence ID" value="MBM2416132.1"/>
    <property type="molecule type" value="Genomic_DNA"/>
</dbReference>
<dbReference type="OrthoDB" id="6809238at2"/>
<dbReference type="RefSeq" id="WP_085633917.1">
    <property type="nucleotide sequence ID" value="NZ_JAFBWU010000002.1"/>
</dbReference>
<reference evidence="1 4" key="1">
    <citation type="submission" date="2021-01" db="EMBL/GenBank/DDBJ databases">
        <title>Diatom-associated Roseobacters Show Island Model of Population Structure.</title>
        <authorList>
            <person name="Qu L."/>
            <person name="Feng X."/>
            <person name="Chen Y."/>
            <person name="Li L."/>
            <person name="Wang X."/>
            <person name="Hu Z."/>
            <person name="Wang H."/>
            <person name="Luo H."/>
        </authorList>
    </citation>
    <scope>NUCLEOTIDE SEQUENCE</scope>
    <source>
        <strain evidence="2 4">CC28-63</strain>
        <strain evidence="1">CC28-69</strain>
    </source>
</reference>
<evidence type="ECO:0000313" key="4">
    <source>
        <dbReference type="Proteomes" id="UP000809440"/>
    </source>
</evidence>
<dbReference type="Proteomes" id="UP000809440">
    <property type="component" value="Unassembled WGS sequence"/>
</dbReference>
<evidence type="ECO:0000313" key="1">
    <source>
        <dbReference type="EMBL" id="MBM2411465.1"/>
    </source>
</evidence>
<dbReference type="Proteomes" id="UP000755667">
    <property type="component" value="Unassembled WGS sequence"/>
</dbReference>
<dbReference type="EMBL" id="JAFBXE010000002">
    <property type="protein sequence ID" value="MBM2411465.1"/>
    <property type="molecule type" value="Genomic_DNA"/>
</dbReference>
<accession>A0A9Q2RYU2</accession>
<dbReference type="AlphaFoldDB" id="A0A9Q2RYU2"/>
<evidence type="ECO:0000313" key="3">
    <source>
        <dbReference type="Proteomes" id="UP000755667"/>
    </source>
</evidence>
<organism evidence="1 3">
    <name type="scientific">Marivita cryptomonadis</name>
    <dbReference type="NCBI Taxonomy" id="505252"/>
    <lineage>
        <taxon>Bacteria</taxon>
        <taxon>Pseudomonadati</taxon>
        <taxon>Pseudomonadota</taxon>
        <taxon>Alphaproteobacteria</taxon>
        <taxon>Rhodobacterales</taxon>
        <taxon>Roseobacteraceae</taxon>
        <taxon>Marivita</taxon>
    </lineage>
</organism>
<evidence type="ECO:0000313" key="2">
    <source>
        <dbReference type="EMBL" id="MBM2416132.1"/>
    </source>
</evidence>
<proteinExistence type="predicted"/>
<keyword evidence="4" id="KW-1185">Reference proteome</keyword>
<protein>
    <submittedName>
        <fullName evidence="1">Uncharacterized protein</fullName>
    </submittedName>
</protein>
<comment type="caution">
    <text evidence="1">The sequence shown here is derived from an EMBL/GenBank/DDBJ whole genome shotgun (WGS) entry which is preliminary data.</text>
</comment>
<name>A0A9Q2RYU2_9RHOB</name>